<keyword evidence="2 6" id="KW-0238">DNA-binding</keyword>
<dbReference type="SUPFAM" id="SSF46689">
    <property type="entry name" value="Homeodomain-like"/>
    <property type="match status" value="1"/>
</dbReference>
<dbReference type="Pfam" id="PF12833">
    <property type="entry name" value="HTH_18"/>
    <property type="match status" value="1"/>
</dbReference>
<evidence type="ECO:0000256" key="1">
    <source>
        <dbReference type="ARBA" id="ARBA00023015"/>
    </source>
</evidence>
<dbReference type="GO" id="GO:0003700">
    <property type="term" value="F:DNA-binding transcription factor activity"/>
    <property type="evidence" value="ECO:0007669"/>
    <property type="project" value="InterPro"/>
</dbReference>
<proteinExistence type="predicted"/>
<evidence type="ECO:0000256" key="4">
    <source>
        <dbReference type="SAM" id="Phobius"/>
    </source>
</evidence>
<gene>
    <name evidence="6" type="ORF">JM93_01669</name>
</gene>
<feature type="transmembrane region" description="Helical" evidence="4">
    <location>
        <begin position="177"/>
        <end position="199"/>
    </location>
</feature>
<comment type="caution">
    <text evidence="6">The sequence shown here is derived from an EMBL/GenBank/DDBJ whole genome shotgun (WGS) entry which is preliminary data.</text>
</comment>
<feature type="transmembrane region" description="Helical" evidence="4">
    <location>
        <begin position="59"/>
        <end position="83"/>
    </location>
</feature>
<dbReference type="RefSeq" id="WP_145342108.1">
    <property type="nucleotide sequence ID" value="NZ_SMLY01000063.1"/>
</dbReference>
<feature type="transmembrane region" description="Helical" evidence="4">
    <location>
        <begin position="147"/>
        <end position="171"/>
    </location>
</feature>
<feature type="transmembrane region" description="Helical" evidence="4">
    <location>
        <begin position="103"/>
        <end position="126"/>
    </location>
</feature>
<dbReference type="OrthoDB" id="345413at2"/>
<evidence type="ECO:0000313" key="7">
    <source>
        <dbReference type="Proteomes" id="UP000320593"/>
    </source>
</evidence>
<dbReference type="PROSITE" id="PS01124">
    <property type="entry name" value="HTH_ARAC_FAMILY_2"/>
    <property type="match status" value="1"/>
</dbReference>
<dbReference type="GO" id="GO:0043565">
    <property type="term" value="F:sequence-specific DNA binding"/>
    <property type="evidence" value="ECO:0007669"/>
    <property type="project" value="InterPro"/>
</dbReference>
<sequence length="334" mass="36105">MIALPVPVFTAAVLAYLAIRAAVLGETSRMVIAFVAMCAVQSAVIALNQHYGLRIFGPLQPVTASMLAVFAYLTFLATSVRPLRVVPDAAHLLAPASVAACLWLPPLFLDGMLMLLFAGYGTAILFKARNGAENLPLVRLEGSERALFLWRCVAAAMMASAAFDLIISVAVTYGPQGIGPLLVSLYSVAFLLMVGLLSLSETVSRPLPQDPVPAAAARASHTAAHPDLMHRIKDHMRTSKIYLDPDLTLRKLSRQLSVPEKTLSASINRATGENLPRYINRHRIEHACELMQAGTPVTHAIYASGFNTKSNFNREFLRLKGLPPSAWLAAHSSQ</sequence>
<organism evidence="6 7">
    <name type="scientific">Roseibium hamelinense</name>
    <dbReference type="NCBI Taxonomy" id="150831"/>
    <lineage>
        <taxon>Bacteria</taxon>
        <taxon>Pseudomonadati</taxon>
        <taxon>Pseudomonadota</taxon>
        <taxon>Alphaproteobacteria</taxon>
        <taxon>Hyphomicrobiales</taxon>
        <taxon>Stappiaceae</taxon>
        <taxon>Roseibium</taxon>
    </lineage>
</organism>
<dbReference type="Gene3D" id="1.10.10.60">
    <property type="entry name" value="Homeodomain-like"/>
    <property type="match status" value="1"/>
</dbReference>
<protein>
    <submittedName>
        <fullName evidence="6">AraC-like DNA-binding protein</fullName>
    </submittedName>
</protein>
<dbReference type="SMART" id="SM00342">
    <property type="entry name" value="HTH_ARAC"/>
    <property type="match status" value="1"/>
</dbReference>
<feature type="transmembrane region" description="Helical" evidence="4">
    <location>
        <begin position="30"/>
        <end position="47"/>
    </location>
</feature>
<dbReference type="InterPro" id="IPR009057">
    <property type="entry name" value="Homeodomain-like_sf"/>
</dbReference>
<keyword evidence="4" id="KW-0472">Membrane</keyword>
<dbReference type="PANTHER" id="PTHR43280">
    <property type="entry name" value="ARAC-FAMILY TRANSCRIPTIONAL REGULATOR"/>
    <property type="match status" value="1"/>
</dbReference>
<dbReference type="InterPro" id="IPR018060">
    <property type="entry name" value="HTH_AraC"/>
</dbReference>
<evidence type="ECO:0000313" key="6">
    <source>
        <dbReference type="EMBL" id="TWI89466.1"/>
    </source>
</evidence>
<accession>A0A562T909</accession>
<keyword evidence="4" id="KW-1133">Transmembrane helix</keyword>
<dbReference type="PANTHER" id="PTHR43280:SF29">
    <property type="entry name" value="ARAC-FAMILY TRANSCRIPTIONAL REGULATOR"/>
    <property type="match status" value="1"/>
</dbReference>
<keyword evidence="7" id="KW-1185">Reference proteome</keyword>
<reference evidence="6 7" key="1">
    <citation type="submission" date="2019-07" db="EMBL/GenBank/DDBJ databases">
        <title>Genomic Encyclopedia of Archaeal and Bacterial Type Strains, Phase II (KMG-II): from individual species to whole genera.</title>
        <authorList>
            <person name="Goeker M."/>
        </authorList>
    </citation>
    <scope>NUCLEOTIDE SEQUENCE [LARGE SCALE GENOMIC DNA]</scope>
    <source>
        <strain evidence="6 7">ATCC BAA-252</strain>
    </source>
</reference>
<keyword evidence="3" id="KW-0804">Transcription</keyword>
<feature type="domain" description="HTH araC/xylS-type" evidence="5">
    <location>
        <begin position="226"/>
        <end position="330"/>
    </location>
</feature>
<dbReference type="Proteomes" id="UP000320593">
    <property type="component" value="Unassembled WGS sequence"/>
</dbReference>
<evidence type="ECO:0000256" key="3">
    <source>
        <dbReference type="ARBA" id="ARBA00023163"/>
    </source>
</evidence>
<dbReference type="EMBL" id="VLLF01000003">
    <property type="protein sequence ID" value="TWI89466.1"/>
    <property type="molecule type" value="Genomic_DNA"/>
</dbReference>
<evidence type="ECO:0000259" key="5">
    <source>
        <dbReference type="PROSITE" id="PS01124"/>
    </source>
</evidence>
<name>A0A562T909_9HYPH</name>
<evidence type="ECO:0000256" key="2">
    <source>
        <dbReference type="ARBA" id="ARBA00023125"/>
    </source>
</evidence>
<keyword evidence="1" id="KW-0805">Transcription regulation</keyword>
<keyword evidence="4" id="KW-0812">Transmembrane</keyword>
<dbReference type="AlphaFoldDB" id="A0A562T909"/>